<dbReference type="Gene3D" id="3.30.565.10">
    <property type="entry name" value="Histidine kinase-like ATPase, C-terminal domain"/>
    <property type="match status" value="1"/>
</dbReference>
<keyword evidence="12" id="KW-1185">Reference proteome</keyword>
<dbReference type="Proteomes" id="UP000632222">
    <property type="component" value="Unassembled WGS sequence"/>
</dbReference>
<dbReference type="Pfam" id="PF02518">
    <property type="entry name" value="HATPase_c"/>
    <property type="match status" value="1"/>
</dbReference>
<dbReference type="InterPro" id="IPR011712">
    <property type="entry name" value="Sig_transdc_His_kin_sub3_dim/P"/>
</dbReference>
<keyword evidence="9" id="KW-1133">Transmembrane helix</keyword>
<protein>
    <recommendedName>
        <fullName evidence="2">histidine kinase</fullName>
        <ecNumber evidence="2">2.7.13.3</ecNumber>
    </recommendedName>
</protein>
<feature type="domain" description="Histidine kinase/HSP90-like ATPase" evidence="10">
    <location>
        <begin position="489"/>
        <end position="579"/>
    </location>
</feature>
<evidence type="ECO:0000256" key="3">
    <source>
        <dbReference type="ARBA" id="ARBA00022553"/>
    </source>
</evidence>
<evidence type="ECO:0000256" key="9">
    <source>
        <dbReference type="SAM" id="Phobius"/>
    </source>
</evidence>
<keyword evidence="5" id="KW-0547">Nucleotide-binding</keyword>
<dbReference type="CDD" id="cd16917">
    <property type="entry name" value="HATPase_UhpB-NarQ-NarX-like"/>
    <property type="match status" value="1"/>
</dbReference>
<proteinExistence type="predicted"/>
<keyword evidence="4" id="KW-0808">Transferase</keyword>
<dbReference type="Gene3D" id="1.20.5.1930">
    <property type="match status" value="1"/>
</dbReference>
<organism evidence="11 12">
    <name type="scientific">Deinococcus roseus</name>
    <dbReference type="NCBI Taxonomy" id="392414"/>
    <lineage>
        <taxon>Bacteria</taxon>
        <taxon>Thermotogati</taxon>
        <taxon>Deinococcota</taxon>
        <taxon>Deinococci</taxon>
        <taxon>Deinococcales</taxon>
        <taxon>Deinococcaceae</taxon>
        <taxon>Deinococcus</taxon>
    </lineage>
</organism>
<keyword evidence="3" id="KW-0597">Phosphoprotein</keyword>
<dbReference type="InterPro" id="IPR050482">
    <property type="entry name" value="Sensor_HK_TwoCompSys"/>
</dbReference>
<dbReference type="SUPFAM" id="SSF55874">
    <property type="entry name" value="ATPase domain of HSP90 chaperone/DNA topoisomerase II/histidine kinase"/>
    <property type="match status" value="1"/>
</dbReference>
<feature type="transmembrane region" description="Helical" evidence="9">
    <location>
        <begin position="223"/>
        <end position="242"/>
    </location>
</feature>
<name>A0ABQ2D0L6_9DEIO</name>
<accession>A0ABQ2D0L6</accession>
<keyword evidence="9" id="KW-0812">Transmembrane</keyword>
<comment type="catalytic activity">
    <reaction evidence="1">
        <text>ATP + protein L-histidine = ADP + protein N-phospho-L-histidine.</text>
        <dbReference type="EC" id="2.7.13.3"/>
    </reaction>
</comment>
<dbReference type="PANTHER" id="PTHR24421">
    <property type="entry name" value="NITRATE/NITRITE SENSOR PROTEIN NARX-RELATED"/>
    <property type="match status" value="1"/>
</dbReference>
<evidence type="ECO:0000313" key="11">
    <source>
        <dbReference type="EMBL" id="GGJ39114.1"/>
    </source>
</evidence>
<feature type="transmembrane region" description="Helical" evidence="9">
    <location>
        <begin position="120"/>
        <end position="144"/>
    </location>
</feature>
<dbReference type="EMBL" id="BMOD01000009">
    <property type="protein sequence ID" value="GGJ39114.1"/>
    <property type="molecule type" value="Genomic_DNA"/>
</dbReference>
<reference evidence="12" key="1">
    <citation type="journal article" date="2019" name="Int. J. Syst. Evol. Microbiol.">
        <title>The Global Catalogue of Microorganisms (GCM) 10K type strain sequencing project: providing services to taxonomists for standard genome sequencing and annotation.</title>
        <authorList>
            <consortium name="The Broad Institute Genomics Platform"/>
            <consortium name="The Broad Institute Genome Sequencing Center for Infectious Disease"/>
            <person name="Wu L."/>
            <person name="Ma J."/>
        </authorList>
    </citation>
    <scope>NUCLEOTIDE SEQUENCE [LARGE SCALE GENOMIC DNA]</scope>
    <source>
        <strain evidence="12">JCM 14370</strain>
    </source>
</reference>
<evidence type="ECO:0000256" key="2">
    <source>
        <dbReference type="ARBA" id="ARBA00012438"/>
    </source>
</evidence>
<dbReference type="InterPro" id="IPR036890">
    <property type="entry name" value="HATPase_C_sf"/>
</dbReference>
<dbReference type="SMART" id="SM00387">
    <property type="entry name" value="HATPase_c"/>
    <property type="match status" value="1"/>
</dbReference>
<feature type="transmembrane region" description="Helical" evidence="9">
    <location>
        <begin position="164"/>
        <end position="186"/>
    </location>
</feature>
<dbReference type="RefSeq" id="WP_189003165.1">
    <property type="nucleotide sequence ID" value="NZ_BMOD01000009.1"/>
</dbReference>
<dbReference type="PANTHER" id="PTHR24421:SF10">
    <property type="entry name" value="NITRATE_NITRITE SENSOR PROTEIN NARQ"/>
    <property type="match status" value="1"/>
</dbReference>
<feature type="transmembrane region" description="Helical" evidence="9">
    <location>
        <begin position="45"/>
        <end position="68"/>
    </location>
</feature>
<evidence type="ECO:0000256" key="1">
    <source>
        <dbReference type="ARBA" id="ARBA00000085"/>
    </source>
</evidence>
<dbReference type="EC" id="2.7.13.3" evidence="2"/>
<feature type="transmembrane region" description="Helical" evidence="9">
    <location>
        <begin position="198"/>
        <end position="217"/>
    </location>
</feature>
<evidence type="ECO:0000256" key="4">
    <source>
        <dbReference type="ARBA" id="ARBA00022679"/>
    </source>
</evidence>
<keyword evidence="6" id="KW-0418">Kinase</keyword>
<evidence type="ECO:0000313" key="12">
    <source>
        <dbReference type="Proteomes" id="UP000632222"/>
    </source>
</evidence>
<dbReference type="SUPFAM" id="SSF55781">
    <property type="entry name" value="GAF domain-like"/>
    <property type="match status" value="1"/>
</dbReference>
<comment type="caution">
    <text evidence="11">The sequence shown here is derived from an EMBL/GenBank/DDBJ whole genome shotgun (WGS) entry which is preliminary data.</text>
</comment>
<dbReference type="Pfam" id="PF07730">
    <property type="entry name" value="HisKA_3"/>
    <property type="match status" value="1"/>
</dbReference>
<evidence type="ECO:0000256" key="7">
    <source>
        <dbReference type="ARBA" id="ARBA00022840"/>
    </source>
</evidence>
<evidence type="ECO:0000256" key="6">
    <source>
        <dbReference type="ARBA" id="ARBA00022777"/>
    </source>
</evidence>
<evidence type="ECO:0000259" key="10">
    <source>
        <dbReference type="SMART" id="SM00387"/>
    </source>
</evidence>
<sequence>MKSWQIPALCLLLSLVLLVVGWHDRWVAVVWDTRGSPAQSWNSSFTLLRLGLDAALLMCGGLGSALLVLAARNPLLAFLLLLFCGLLSGFLAAPLWAAALVGLLMVLAGVWTFRGQLPVLIGLGVLWGMGLLQLLTHPAVPIGHPRYPLDVWGVKNLGLYGQELVLPALTLVVGLHLLVRISLLVLDHLMHTATLLVNRLLVFLGMSLLIALLYILVVSGLGALLGTLTSTVVASVLVAVLAQPVQMGLQHSINRIMYGDRNDPYQVMQTLGKNLAAPSAPRAQLQDFLNTLLKVFRVPHAAIQLQTGETLQSGLPAGQQLHFELVVQGERIGTLVLSSPEKPRFRDLLLLQNLARQVALTAQSLQLQQQLKDSREQLVRAGEAERKRLRRDLHDGLGPALAGLSLKLEASRLQLQHAPDKLEQTLKQLKDDSQELILDVRRLVHDLRPPRLDDLGLRAALLELLERCAEHGMHTQHHLPEVFPALGAALEVALYRITQEALTNVMKHAQASGCSLCLQMDEKALMLEVRDDGVGLPGTRTAGVGTHSMRERAEALSGSLRWERLNPGTALIAVFPLDPTGALHD</sequence>
<dbReference type="InterPro" id="IPR003594">
    <property type="entry name" value="HATPase_dom"/>
</dbReference>
<feature type="transmembrane region" description="Helical" evidence="9">
    <location>
        <begin position="75"/>
        <end position="91"/>
    </location>
</feature>
<evidence type="ECO:0000256" key="8">
    <source>
        <dbReference type="ARBA" id="ARBA00023012"/>
    </source>
</evidence>
<gene>
    <name evidence="11" type="ORF">GCM10008938_26400</name>
</gene>
<evidence type="ECO:0000256" key="5">
    <source>
        <dbReference type="ARBA" id="ARBA00022741"/>
    </source>
</evidence>
<keyword evidence="8" id="KW-0902">Two-component regulatory system</keyword>
<keyword evidence="7" id="KW-0067">ATP-binding</keyword>
<keyword evidence="9" id="KW-0472">Membrane</keyword>